<evidence type="ECO:0000256" key="1">
    <source>
        <dbReference type="SAM" id="Phobius"/>
    </source>
</evidence>
<dbReference type="RefSeq" id="WP_053962370.1">
    <property type="nucleotide sequence ID" value="NZ_CAJPTR010000074.1"/>
</dbReference>
<evidence type="ECO:0000313" key="3">
    <source>
        <dbReference type="EMBL" id="VHO01425.1"/>
    </source>
</evidence>
<organism evidence="3 4">
    <name type="scientific">Lawsonella clevelandensis</name>
    <dbReference type="NCBI Taxonomy" id="1528099"/>
    <lineage>
        <taxon>Bacteria</taxon>
        <taxon>Bacillati</taxon>
        <taxon>Actinomycetota</taxon>
        <taxon>Actinomycetes</taxon>
        <taxon>Mycobacteriales</taxon>
        <taxon>Lawsonellaceae</taxon>
        <taxon>Lawsonella</taxon>
    </lineage>
</organism>
<dbReference type="InterPro" id="IPR036249">
    <property type="entry name" value="Thioredoxin-like_sf"/>
</dbReference>
<dbReference type="GO" id="GO:0016301">
    <property type="term" value="F:kinase activity"/>
    <property type="evidence" value="ECO:0007669"/>
    <property type="project" value="UniProtKB-KW"/>
</dbReference>
<feature type="transmembrane region" description="Helical" evidence="1">
    <location>
        <begin position="26"/>
        <end position="49"/>
    </location>
</feature>
<dbReference type="EMBL" id="LR584267">
    <property type="protein sequence ID" value="VHO01425.1"/>
    <property type="molecule type" value="Genomic_DNA"/>
</dbReference>
<dbReference type="InterPro" id="IPR012336">
    <property type="entry name" value="Thioredoxin-like_fold"/>
</dbReference>
<feature type="domain" description="Thioredoxin-like fold" evidence="2">
    <location>
        <begin position="88"/>
        <end position="245"/>
    </location>
</feature>
<keyword evidence="1" id="KW-0812">Transmembrane</keyword>
<sequence length="259" mass="28252">MEKKKDKRRRTSTPSKYVPSNKKSYGWLWGLLVVIVVAAIVAVGIYMGVKSNQDSQNGSDVAIKDSSVKVTENYIEFRSNNAKKDAKILEMFEDPRCPGCSELEKMHGAELADAIHSNQVVLRLHLMDFLNPQGTTQYSTRANAALLTVALTGDAESAFRFHSILWHTAPPEGAGVPEPTNAELAEKAEMAGVKGEVISKIKSGDVDTMRAATMGRANLKALNDRMDGQGGTPAAFLNGKHIDTSRPDWVTSLYSAEKK</sequence>
<proteinExistence type="predicted"/>
<evidence type="ECO:0000259" key="2">
    <source>
        <dbReference type="Pfam" id="PF13462"/>
    </source>
</evidence>
<dbReference type="Gene3D" id="3.40.30.10">
    <property type="entry name" value="Glutaredoxin"/>
    <property type="match status" value="1"/>
</dbReference>
<reference evidence="3 4" key="1">
    <citation type="submission" date="2019-04" db="EMBL/GenBank/DDBJ databases">
        <authorList>
            <person name="Seth-Smith MB H."/>
            <person name="Seth-Smith H."/>
        </authorList>
    </citation>
    <scope>NUCLEOTIDE SEQUENCE [LARGE SCALE GENOMIC DNA]</scope>
    <source>
        <strain evidence="3">USB-603019</strain>
    </source>
</reference>
<dbReference type="Proteomes" id="UP000324288">
    <property type="component" value="Chromosome"/>
</dbReference>
<keyword evidence="4" id="KW-1185">Reference proteome</keyword>
<gene>
    <name evidence="3" type="primary">pknE</name>
    <name evidence="3" type="ORF">LC603019_01353</name>
</gene>
<dbReference type="OrthoDB" id="117402at2"/>
<evidence type="ECO:0000313" key="4">
    <source>
        <dbReference type="Proteomes" id="UP000324288"/>
    </source>
</evidence>
<keyword evidence="3" id="KW-0418">Kinase</keyword>
<dbReference type="Pfam" id="PF13462">
    <property type="entry name" value="Thioredoxin_4"/>
    <property type="match status" value="1"/>
</dbReference>
<dbReference type="AlphaFoldDB" id="A0A5E3ZYP7"/>
<keyword evidence="1" id="KW-0472">Membrane</keyword>
<accession>A0A5E3ZYP7</accession>
<protein>
    <submittedName>
        <fullName evidence="3">Serine/threonine-protein kinase PknE</fullName>
    </submittedName>
</protein>
<keyword evidence="1" id="KW-1133">Transmembrane helix</keyword>
<keyword evidence="3" id="KW-0808">Transferase</keyword>
<dbReference type="SUPFAM" id="SSF52833">
    <property type="entry name" value="Thioredoxin-like"/>
    <property type="match status" value="1"/>
</dbReference>
<name>A0A5E3ZYP7_9ACTN</name>